<dbReference type="RefSeq" id="XP_022925647.1">
    <property type="nucleotide sequence ID" value="XM_023069879.1"/>
</dbReference>
<reference evidence="3" key="1">
    <citation type="submission" date="2025-08" db="UniProtKB">
        <authorList>
            <consortium name="RefSeq"/>
        </authorList>
    </citation>
    <scope>IDENTIFICATION</scope>
    <source>
        <tissue evidence="3">Young leaves</tissue>
    </source>
</reference>
<dbReference type="GO" id="GO:0009733">
    <property type="term" value="P:response to auxin"/>
    <property type="evidence" value="ECO:0007669"/>
    <property type="project" value="InterPro"/>
</dbReference>
<comment type="similarity">
    <text evidence="1">Belongs to the ARG7 family.</text>
</comment>
<protein>
    <submittedName>
        <fullName evidence="3">Uncharacterized protein LOC111433002</fullName>
    </submittedName>
</protein>
<accession>A0A6J1EC89</accession>
<dbReference type="PANTHER" id="PTHR31374">
    <property type="entry name" value="AUXIN-INDUCED PROTEIN-LIKE-RELATED"/>
    <property type="match status" value="1"/>
</dbReference>
<gene>
    <name evidence="3" type="primary">LOC111433002</name>
</gene>
<evidence type="ECO:0000313" key="3">
    <source>
        <dbReference type="RefSeq" id="XP_022925647.1"/>
    </source>
</evidence>
<dbReference type="InterPro" id="IPR003676">
    <property type="entry name" value="SAUR_fam"/>
</dbReference>
<dbReference type="PANTHER" id="PTHR31374:SF19">
    <property type="entry name" value="F8A24.8 PROTEIN"/>
    <property type="match status" value="1"/>
</dbReference>
<sequence>MEWFRHGPLRSFSAISDVRPQLDINLLLSLTWLYLKSRVHINICLPRQNVGTKGKYYYRLRNFILMKLRLFISMLQKSLSPLMSKEPKHDSFDEEFNAAVMVPKDVEEGHFVVFAADGDERKRFVINLKFLSNPAFLRLLELAKEEYGFQQKGALTVPCPPEELQKIVEERRKQKTGGWIASSVHIITGY</sequence>
<evidence type="ECO:0000313" key="2">
    <source>
        <dbReference type="Proteomes" id="UP000504609"/>
    </source>
</evidence>
<dbReference type="AlphaFoldDB" id="A0A6J1EC89"/>
<proteinExistence type="inferred from homology"/>
<dbReference type="Pfam" id="PF02519">
    <property type="entry name" value="Auxin_inducible"/>
    <property type="match status" value="1"/>
</dbReference>
<name>A0A6J1EC89_CUCMO</name>
<dbReference type="GeneID" id="111433002"/>
<dbReference type="Proteomes" id="UP000504609">
    <property type="component" value="Unplaced"/>
</dbReference>
<keyword evidence="2" id="KW-1185">Reference proteome</keyword>
<organism evidence="2 3">
    <name type="scientific">Cucurbita moschata</name>
    <name type="common">Winter crookneck squash</name>
    <name type="synonym">Cucurbita pepo var. moschata</name>
    <dbReference type="NCBI Taxonomy" id="3662"/>
    <lineage>
        <taxon>Eukaryota</taxon>
        <taxon>Viridiplantae</taxon>
        <taxon>Streptophyta</taxon>
        <taxon>Embryophyta</taxon>
        <taxon>Tracheophyta</taxon>
        <taxon>Spermatophyta</taxon>
        <taxon>Magnoliopsida</taxon>
        <taxon>eudicotyledons</taxon>
        <taxon>Gunneridae</taxon>
        <taxon>Pentapetalae</taxon>
        <taxon>rosids</taxon>
        <taxon>fabids</taxon>
        <taxon>Cucurbitales</taxon>
        <taxon>Cucurbitaceae</taxon>
        <taxon>Cucurbiteae</taxon>
        <taxon>Cucurbita</taxon>
    </lineage>
</organism>
<dbReference type="KEGG" id="cmos:111433002"/>
<evidence type="ECO:0000256" key="1">
    <source>
        <dbReference type="ARBA" id="ARBA00006974"/>
    </source>
</evidence>